<dbReference type="PANTHER" id="PTHR30055">
    <property type="entry name" value="HTH-TYPE TRANSCRIPTIONAL REGULATOR RUTR"/>
    <property type="match status" value="1"/>
</dbReference>
<dbReference type="RefSeq" id="WP_163491912.1">
    <property type="nucleotide sequence ID" value="NZ_JACVEL010000008.1"/>
</dbReference>
<evidence type="ECO:0000313" key="7">
    <source>
        <dbReference type="Proteomes" id="UP000652681"/>
    </source>
</evidence>
<dbReference type="GO" id="GO:0000976">
    <property type="term" value="F:transcription cis-regulatory region binding"/>
    <property type="evidence" value="ECO:0007669"/>
    <property type="project" value="TreeGrafter"/>
</dbReference>
<dbReference type="AlphaFoldDB" id="A0A8J6PA44"/>
<dbReference type="GO" id="GO:0003700">
    <property type="term" value="F:DNA-binding transcription factor activity"/>
    <property type="evidence" value="ECO:0007669"/>
    <property type="project" value="TreeGrafter"/>
</dbReference>
<evidence type="ECO:0000256" key="3">
    <source>
        <dbReference type="ARBA" id="ARBA00023163"/>
    </source>
</evidence>
<dbReference type="EMBL" id="JACVEL010000008">
    <property type="protein sequence ID" value="MBC9813126.1"/>
    <property type="molecule type" value="Genomic_DNA"/>
</dbReference>
<dbReference type="PROSITE" id="PS50977">
    <property type="entry name" value="HTH_TETR_2"/>
    <property type="match status" value="1"/>
</dbReference>
<name>A0A8J6PA44_9FLAO</name>
<dbReference type="Proteomes" id="UP000652681">
    <property type="component" value="Unassembled WGS sequence"/>
</dbReference>
<evidence type="ECO:0000256" key="2">
    <source>
        <dbReference type="ARBA" id="ARBA00023125"/>
    </source>
</evidence>
<protein>
    <submittedName>
        <fullName evidence="6">TetR/AcrR family transcriptional regulator</fullName>
    </submittedName>
</protein>
<evidence type="ECO:0000256" key="4">
    <source>
        <dbReference type="PROSITE-ProRule" id="PRU00335"/>
    </source>
</evidence>
<keyword evidence="3" id="KW-0804">Transcription</keyword>
<dbReference type="InterPro" id="IPR036271">
    <property type="entry name" value="Tet_transcr_reg_TetR-rel_C_sf"/>
</dbReference>
<accession>A0A8J6PA44</accession>
<dbReference type="SUPFAM" id="SSF48498">
    <property type="entry name" value="Tetracyclin repressor-like, C-terminal domain"/>
    <property type="match status" value="1"/>
</dbReference>
<evidence type="ECO:0000313" key="6">
    <source>
        <dbReference type="EMBL" id="MBC9813126.1"/>
    </source>
</evidence>
<evidence type="ECO:0000256" key="1">
    <source>
        <dbReference type="ARBA" id="ARBA00023015"/>
    </source>
</evidence>
<comment type="caution">
    <text evidence="6">The sequence shown here is derived from an EMBL/GenBank/DDBJ whole genome shotgun (WGS) entry which is preliminary data.</text>
</comment>
<reference evidence="6" key="1">
    <citation type="submission" date="2020-09" db="EMBL/GenBank/DDBJ databases">
        <title>Taishania pollutisoli gen. nov., sp. nov., Isolated from Tetrabromobisphenol A-Contaminated Soil.</title>
        <authorList>
            <person name="Chen Q."/>
        </authorList>
    </citation>
    <scope>NUCLEOTIDE SEQUENCE</scope>
    <source>
        <strain evidence="6">CZZ-1</strain>
    </source>
</reference>
<dbReference type="InterPro" id="IPR009057">
    <property type="entry name" value="Homeodomain-like_sf"/>
</dbReference>
<dbReference type="InterPro" id="IPR050109">
    <property type="entry name" value="HTH-type_TetR-like_transc_reg"/>
</dbReference>
<feature type="DNA-binding region" description="H-T-H motif" evidence="4">
    <location>
        <begin position="35"/>
        <end position="54"/>
    </location>
</feature>
<dbReference type="Pfam" id="PF13305">
    <property type="entry name" value="TetR_C_33"/>
    <property type="match status" value="1"/>
</dbReference>
<sequence>MKAEDKKSKRKEDVKKTILNAAKKLFVEEGYQSASIRKIAAEIGVSPTTIYLYYKDKSDIAYALHQEGFLVLKTLFSSLVSVEDPFERLKAIGRTYIRFALESPDFYELMFIMKDPMDHLDADSGEECWEEGKQVFEFLVFTIEECQQKGYFVGSDVSSTALQAWATVHGLCSLFISTHLQKVGEECLSQEDTELLLETAFKTYVHFLEQTKNNHK</sequence>
<dbReference type="InterPro" id="IPR001647">
    <property type="entry name" value="HTH_TetR"/>
</dbReference>
<keyword evidence="2 4" id="KW-0238">DNA-binding</keyword>
<gene>
    <name evidence="6" type="ORF">H9Y05_11680</name>
</gene>
<keyword evidence="1" id="KW-0805">Transcription regulation</keyword>
<keyword evidence="7" id="KW-1185">Reference proteome</keyword>
<dbReference type="Pfam" id="PF00440">
    <property type="entry name" value="TetR_N"/>
    <property type="match status" value="1"/>
</dbReference>
<dbReference type="PRINTS" id="PR00455">
    <property type="entry name" value="HTHTETR"/>
</dbReference>
<dbReference type="SUPFAM" id="SSF46689">
    <property type="entry name" value="Homeodomain-like"/>
    <property type="match status" value="1"/>
</dbReference>
<feature type="domain" description="HTH tetR-type" evidence="5">
    <location>
        <begin position="12"/>
        <end position="72"/>
    </location>
</feature>
<dbReference type="Gene3D" id="1.10.357.10">
    <property type="entry name" value="Tetracycline Repressor, domain 2"/>
    <property type="match status" value="1"/>
</dbReference>
<dbReference type="InterPro" id="IPR025996">
    <property type="entry name" value="MT1864/Rv1816-like_C"/>
</dbReference>
<organism evidence="6 7">
    <name type="scientific">Taishania pollutisoli</name>
    <dbReference type="NCBI Taxonomy" id="2766479"/>
    <lineage>
        <taxon>Bacteria</taxon>
        <taxon>Pseudomonadati</taxon>
        <taxon>Bacteroidota</taxon>
        <taxon>Flavobacteriia</taxon>
        <taxon>Flavobacteriales</taxon>
        <taxon>Crocinitomicaceae</taxon>
        <taxon>Taishania</taxon>
    </lineage>
</organism>
<proteinExistence type="predicted"/>
<dbReference type="PANTHER" id="PTHR30055:SF212">
    <property type="entry name" value="TETR-FAMILY FAMILY TRANSCRIPTIONAL REGULATOR"/>
    <property type="match status" value="1"/>
</dbReference>
<evidence type="ECO:0000259" key="5">
    <source>
        <dbReference type="PROSITE" id="PS50977"/>
    </source>
</evidence>